<dbReference type="RefSeq" id="WP_119148363.1">
    <property type="nucleotide sequence ID" value="NZ_JBHSOV010000042.1"/>
</dbReference>
<sequence>MPGDKRERQEKKREYVRVDERQRESTLRSIFGDDPRVYIKNLEGVKEVYEGLESSSTFMPDEDQTIALFAILSFNTTLFEGYQLIDKHKEVIDILDTAINSLKVLLDSYDNRGLDSGRSLRRKRITEKGDGLDTSTELSYDKKYQNIVDDVQLQFTDLLFQCLSSTTVPKTIPGTTGITGARDDGKFYISFIRMGQGDCTVFKTPEGEVGIIDCGSNGFSHIGQYRVNNKVSYTEPSDGTPMTLNDHSHFSNYAANKKKRTHTLDVTKEESSAECRKKLKEILKRPEYLGTNYVLNYLILTHKDEDHCNEFKEIINEFLLTNVFHSDDLQKYPIDKKIKNNGKNNFNVRVNKDESAVYIKTKDSKKPFTQVLDEGIGSTLVLSDYDWNKAVANPEKESSEKRRTTLPPLNEKNPIKSKIRIVASDVKKGDTNASSVVTLIELFRSEEDCQKYSPPNDPGGKTVGKEFEEDFDNCQMYKPFLKVIICGDATFETEDFMIERYERNKILSDVNIIQVPHHGSRETSSSERFIKMIHKKDEMIAVISAGKHIKAHHHPQAPIIQRYATYTRSKDYPHYSWVWSEDNVESLNLMYHDIYVLGSNGHQHFSIEKEGDPL</sequence>
<dbReference type="AlphaFoldDB" id="A0A398CPK2"/>
<dbReference type="SUPFAM" id="SSF56281">
    <property type="entry name" value="Metallo-hydrolase/oxidoreductase"/>
    <property type="match status" value="1"/>
</dbReference>
<dbReference type="PANTHER" id="PTHR30619">
    <property type="entry name" value="DNA INTERNALIZATION/COMPETENCE PROTEIN COMEC/REC2"/>
    <property type="match status" value="1"/>
</dbReference>
<dbReference type="InterPro" id="IPR052159">
    <property type="entry name" value="Competence_DNA_uptake"/>
</dbReference>
<organism evidence="1 2">
    <name type="scientific">Cohnella faecalis</name>
    <dbReference type="NCBI Taxonomy" id="2315694"/>
    <lineage>
        <taxon>Bacteria</taxon>
        <taxon>Bacillati</taxon>
        <taxon>Bacillota</taxon>
        <taxon>Bacilli</taxon>
        <taxon>Bacillales</taxon>
        <taxon>Paenibacillaceae</taxon>
        <taxon>Cohnella</taxon>
    </lineage>
</organism>
<accession>A0A398CPK2</accession>
<reference evidence="1 2" key="1">
    <citation type="submission" date="2018-09" db="EMBL/GenBank/DDBJ databases">
        <title>Cohnella cavernae sp. nov., isolated from a karst cave.</title>
        <authorList>
            <person name="Zhu H."/>
        </authorList>
    </citation>
    <scope>NUCLEOTIDE SEQUENCE [LARGE SCALE GENOMIC DNA]</scope>
    <source>
        <strain evidence="1 2">K2E09-144</strain>
    </source>
</reference>
<evidence type="ECO:0008006" key="3">
    <source>
        <dbReference type="Google" id="ProtNLM"/>
    </source>
</evidence>
<dbReference type="Gene3D" id="3.60.15.10">
    <property type="entry name" value="Ribonuclease Z/Hydroxyacylglutathione hydrolase-like"/>
    <property type="match status" value="1"/>
</dbReference>
<comment type="caution">
    <text evidence="1">The sequence shown here is derived from an EMBL/GenBank/DDBJ whole genome shotgun (WGS) entry which is preliminary data.</text>
</comment>
<dbReference type="OrthoDB" id="9761531at2"/>
<dbReference type="EMBL" id="QXJM01000027">
    <property type="protein sequence ID" value="RIE04322.1"/>
    <property type="molecule type" value="Genomic_DNA"/>
</dbReference>
<name>A0A398CPK2_9BACL</name>
<dbReference type="PANTHER" id="PTHR30619:SF1">
    <property type="entry name" value="RECOMBINATION PROTEIN 2"/>
    <property type="match status" value="1"/>
</dbReference>
<evidence type="ECO:0000313" key="2">
    <source>
        <dbReference type="Proteomes" id="UP000266340"/>
    </source>
</evidence>
<gene>
    <name evidence="1" type="ORF">D3H35_06885</name>
</gene>
<dbReference type="Proteomes" id="UP000266340">
    <property type="component" value="Unassembled WGS sequence"/>
</dbReference>
<evidence type="ECO:0000313" key="1">
    <source>
        <dbReference type="EMBL" id="RIE04322.1"/>
    </source>
</evidence>
<proteinExistence type="predicted"/>
<dbReference type="InterPro" id="IPR036866">
    <property type="entry name" value="RibonucZ/Hydroxyglut_hydro"/>
</dbReference>
<keyword evidence="2" id="KW-1185">Reference proteome</keyword>
<protein>
    <recommendedName>
        <fullName evidence="3">MBL fold metallo-hydrolase</fullName>
    </recommendedName>
</protein>